<reference evidence="1 2" key="1">
    <citation type="submission" date="2017-04" db="EMBL/GenBank/DDBJ databases">
        <authorList>
            <person name="Afonso C.L."/>
            <person name="Miller P.J."/>
            <person name="Scott M.A."/>
            <person name="Spackman E."/>
            <person name="Goraichik I."/>
            <person name="Dimitrov K.M."/>
            <person name="Suarez D.L."/>
            <person name="Swayne D.E."/>
        </authorList>
    </citation>
    <scope>NUCLEOTIDE SEQUENCE [LARGE SCALE GENOMIC DNA]</scope>
    <source>
        <strain evidence="1 2">DSM 11270</strain>
    </source>
</reference>
<gene>
    <name evidence="1" type="ORF">SAMN00017405_0392</name>
</gene>
<dbReference type="AlphaFoldDB" id="A0A1W1VPT2"/>
<dbReference type="STRING" id="656914.SAMN00017405_0392"/>
<dbReference type="Proteomes" id="UP000192731">
    <property type="component" value="Unassembled WGS sequence"/>
</dbReference>
<protein>
    <submittedName>
        <fullName evidence="1">Uncharacterized protein</fullName>
    </submittedName>
</protein>
<organism evidence="1 2">
    <name type="scientific">Desulfonispora thiosulfatigenes DSM 11270</name>
    <dbReference type="NCBI Taxonomy" id="656914"/>
    <lineage>
        <taxon>Bacteria</taxon>
        <taxon>Bacillati</taxon>
        <taxon>Bacillota</taxon>
        <taxon>Clostridia</taxon>
        <taxon>Eubacteriales</taxon>
        <taxon>Peptococcaceae</taxon>
        <taxon>Desulfonispora</taxon>
    </lineage>
</organism>
<name>A0A1W1VPT2_DESTI</name>
<dbReference type="EMBL" id="FWWT01000022">
    <property type="protein sequence ID" value="SMB95367.1"/>
    <property type="molecule type" value="Genomic_DNA"/>
</dbReference>
<keyword evidence="2" id="KW-1185">Reference proteome</keyword>
<evidence type="ECO:0000313" key="1">
    <source>
        <dbReference type="EMBL" id="SMB95367.1"/>
    </source>
</evidence>
<proteinExistence type="predicted"/>
<sequence>MVTMSIKIQDKNNIPKYKEMLEELINQKIEVGIFSDAGSEILMIANVNEYGCDIKVTPKMRAYLHSQGLHLKRTTKDIKIPERSFIRSGFEDRKKEIYKTAKKLLIRVLSLDIRTNQFFDLVGQYSVDQIQEYLTDLKEPSNHPMTISNKGSSNPLINTGKLRDSITYRVVRG</sequence>
<evidence type="ECO:0000313" key="2">
    <source>
        <dbReference type="Proteomes" id="UP000192731"/>
    </source>
</evidence>
<accession>A0A1W1VPT2</accession>